<evidence type="ECO:0000313" key="3">
    <source>
        <dbReference type="Proteomes" id="UP001500954"/>
    </source>
</evidence>
<gene>
    <name evidence="2" type="ORF">GCM10022395_19280</name>
</gene>
<protein>
    <submittedName>
        <fullName evidence="2">Uncharacterized protein</fullName>
    </submittedName>
</protein>
<proteinExistence type="predicted"/>
<dbReference type="EMBL" id="BAABCY010000053">
    <property type="protein sequence ID" value="GAA3569813.1"/>
    <property type="molecule type" value="Genomic_DNA"/>
</dbReference>
<name>A0ABP6XMS3_9FLAO</name>
<evidence type="ECO:0000256" key="1">
    <source>
        <dbReference type="SAM" id="Phobius"/>
    </source>
</evidence>
<sequence>MKDLILLGKGFALLSFIMGTSLLSLYLYFDKSSTISSIGFYFVIAAFLINSLLFIINVVGILTSPKHQLELIKTCGIMLLNVPVAILYLYIVISIEVPSNF</sequence>
<feature type="transmembrane region" description="Helical" evidence="1">
    <location>
        <begin position="12"/>
        <end position="29"/>
    </location>
</feature>
<keyword evidence="1" id="KW-0472">Membrane</keyword>
<keyword evidence="3" id="KW-1185">Reference proteome</keyword>
<comment type="caution">
    <text evidence="2">The sequence shown here is derived from an EMBL/GenBank/DDBJ whole genome shotgun (WGS) entry which is preliminary data.</text>
</comment>
<accession>A0ABP6XMS3</accession>
<reference evidence="3" key="1">
    <citation type="journal article" date="2019" name="Int. J. Syst. Evol. Microbiol.">
        <title>The Global Catalogue of Microorganisms (GCM) 10K type strain sequencing project: providing services to taxonomists for standard genome sequencing and annotation.</title>
        <authorList>
            <consortium name="The Broad Institute Genomics Platform"/>
            <consortium name="The Broad Institute Genome Sequencing Center for Infectious Disease"/>
            <person name="Wu L."/>
            <person name="Ma J."/>
        </authorList>
    </citation>
    <scope>NUCLEOTIDE SEQUENCE [LARGE SCALE GENOMIC DNA]</scope>
    <source>
        <strain evidence="3">JCM 17111</strain>
    </source>
</reference>
<feature type="transmembrane region" description="Helical" evidence="1">
    <location>
        <begin position="41"/>
        <end position="63"/>
    </location>
</feature>
<organism evidence="2 3">
    <name type="scientific">Snuella lapsa</name>
    <dbReference type="NCBI Taxonomy" id="870481"/>
    <lineage>
        <taxon>Bacteria</taxon>
        <taxon>Pseudomonadati</taxon>
        <taxon>Bacteroidota</taxon>
        <taxon>Flavobacteriia</taxon>
        <taxon>Flavobacteriales</taxon>
        <taxon>Flavobacteriaceae</taxon>
        <taxon>Snuella</taxon>
    </lineage>
</organism>
<dbReference type="RefSeq" id="WP_345005777.1">
    <property type="nucleotide sequence ID" value="NZ_BAABCY010000053.1"/>
</dbReference>
<feature type="transmembrane region" description="Helical" evidence="1">
    <location>
        <begin position="75"/>
        <end position="95"/>
    </location>
</feature>
<evidence type="ECO:0000313" key="2">
    <source>
        <dbReference type="EMBL" id="GAA3569813.1"/>
    </source>
</evidence>
<dbReference type="Proteomes" id="UP001500954">
    <property type="component" value="Unassembled WGS sequence"/>
</dbReference>
<keyword evidence="1" id="KW-0812">Transmembrane</keyword>
<keyword evidence="1" id="KW-1133">Transmembrane helix</keyword>